<dbReference type="Proteomes" id="UP000278609">
    <property type="component" value="Unassembled WGS sequence"/>
</dbReference>
<dbReference type="EMBL" id="RQYS01000007">
    <property type="protein sequence ID" value="RRD62674.1"/>
    <property type="molecule type" value="Genomic_DNA"/>
</dbReference>
<dbReference type="AlphaFoldDB" id="A0A3P1XV05"/>
<dbReference type="RefSeq" id="WP_124750684.1">
    <property type="nucleotide sequence ID" value="NZ_RQYS01000007.1"/>
</dbReference>
<gene>
    <name evidence="2" type="ORF">EII40_02385</name>
</gene>
<keyword evidence="1" id="KW-0812">Transmembrane</keyword>
<feature type="transmembrane region" description="Helical" evidence="1">
    <location>
        <begin position="26"/>
        <end position="48"/>
    </location>
</feature>
<comment type="caution">
    <text evidence="2">The sequence shown here is derived from an EMBL/GenBank/DDBJ whole genome shotgun (WGS) entry which is preliminary data.</text>
</comment>
<feature type="transmembrane region" description="Helical" evidence="1">
    <location>
        <begin position="223"/>
        <end position="241"/>
    </location>
</feature>
<protein>
    <submittedName>
        <fullName evidence="2">Uncharacterized protein</fullName>
    </submittedName>
</protein>
<keyword evidence="1" id="KW-0472">Membrane</keyword>
<evidence type="ECO:0000313" key="2">
    <source>
        <dbReference type="EMBL" id="RRD62674.1"/>
    </source>
</evidence>
<organism evidence="2 3">
    <name type="scientific">Tannerella forsythia</name>
    <name type="common">Bacteroides forsythus</name>
    <dbReference type="NCBI Taxonomy" id="28112"/>
    <lineage>
        <taxon>Bacteria</taxon>
        <taxon>Pseudomonadati</taxon>
        <taxon>Bacteroidota</taxon>
        <taxon>Bacteroidia</taxon>
        <taxon>Bacteroidales</taxon>
        <taxon>Tannerellaceae</taxon>
        <taxon>Tannerella</taxon>
    </lineage>
</organism>
<feature type="transmembrane region" description="Helical" evidence="1">
    <location>
        <begin position="149"/>
        <end position="169"/>
    </location>
</feature>
<feature type="transmembrane region" description="Helical" evidence="1">
    <location>
        <begin position="200"/>
        <end position="217"/>
    </location>
</feature>
<dbReference type="OrthoDB" id="10019854at2"/>
<feature type="transmembrane region" description="Helical" evidence="1">
    <location>
        <begin position="175"/>
        <end position="193"/>
    </location>
</feature>
<sequence length="254" mass="28733">MKSLHISHLLVRLVRCLVLSIPFFFWSVLTGVWVATLGTAVVLGLAYYRSEYGKRGGAAVGRRVFRLPFSAAYQWVSGYRTEIGWITLFALVLHAVALLHHNPDMASVMMGVAVCLPCFSAYYMRHDPKEYLCVYPNALFLMKRKTKEVLLYSLIPSVWCLSVSCVVFPSDALLFASLLLVFLYVNIVLMYAFYVCYPNILFSLMLVLMGVLVPAFVYAASRMAVVLCLLLLPLLFGAAVWKMKVFFYDVRSEN</sequence>
<reference evidence="2 3" key="1">
    <citation type="submission" date="2018-11" db="EMBL/GenBank/DDBJ databases">
        <title>Genomes From Bacteria Associated with the Canine Oral Cavity: a Test Case for Automated Genome-Based Taxonomic Assignment.</title>
        <authorList>
            <person name="Coil D.A."/>
            <person name="Jospin G."/>
            <person name="Darling A.E."/>
            <person name="Wallis C."/>
            <person name="Davis I.J."/>
            <person name="Harris S."/>
            <person name="Eisen J.A."/>
            <person name="Holcombe L.J."/>
            <person name="O'Flynn C."/>
        </authorList>
    </citation>
    <scope>NUCLEOTIDE SEQUENCE [LARGE SCALE GENOMIC DNA]</scope>
    <source>
        <strain evidence="2 3">OH2617_COT-023</strain>
    </source>
</reference>
<evidence type="ECO:0000256" key="1">
    <source>
        <dbReference type="SAM" id="Phobius"/>
    </source>
</evidence>
<evidence type="ECO:0000313" key="3">
    <source>
        <dbReference type="Proteomes" id="UP000278609"/>
    </source>
</evidence>
<feature type="transmembrane region" description="Helical" evidence="1">
    <location>
        <begin position="83"/>
        <end position="100"/>
    </location>
</feature>
<keyword evidence="1" id="KW-1133">Transmembrane helix</keyword>
<proteinExistence type="predicted"/>
<name>A0A3P1XV05_TANFO</name>
<feature type="transmembrane region" description="Helical" evidence="1">
    <location>
        <begin position="106"/>
        <end position="124"/>
    </location>
</feature>
<accession>A0A3P1XV05</accession>